<reference evidence="3 4" key="1">
    <citation type="submission" date="2023-10" db="EMBL/GenBank/DDBJ databases">
        <title>Rubellicoccus peritrichatus gen. nov., sp. nov., isolated from an algae of coral reef tank.</title>
        <authorList>
            <person name="Luo J."/>
        </authorList>
    </citation>
    <scope>NUCLEOTIDE SEQUENCE [LARGE SCALE GENOMIC DNA]</scope>
    <source>
        <strain evidence="3 4">CR14</strain>
    </source>
</reference>
<keyword evidence="4" id="KW-1185">Reference proteome</keyword>
<sequence>MSKKKYLCIQRSVGGQCEQPSPAQMEEMYAKFLSWKEKFADNIFDMGGRLEAGGKVVTAESATDGPFVETKEIVGGYMVVEAESYEEAMEVARESPGVLMPGSSIEIREIGNP</sequence>
<dbReference type="PANTHER" id="PTHR35174:SF1">
    <property type="entry name" value="BLL0086 PROTEIN"/>
    <property type="match status" value="1"/>
</dbReference>
<dbReference type="AlphaFoldDB" id="A0AAQ3LC29"/>
<evidence type="ECO:0000313" key="3">
    <source>
        <dbReference type="EMBL" id="WOO41125.1"/>
    </source>
</evidence>
<dbReference type="KEGG" id="puo:RZN69_21095"/>
<dbReference type="EMBL" id="CP136920">
    <property type="protein sequence ID" value="WOO41125.1"/>
    <property type="molecule type" value="Genomic_DNA"/>
</dbReference>
<evidence type="ECO:0000313" key="4">
    <source>
        <dbReference type="Proteomes" id="UP001304300"/>
    </source>
</evidence>
<dbReference type="SUPFAM" id="SSF54909">
    <property type="entry name" value="Dimeric alpha+beta barrel"/>
    <property type="match status" value="1"/>
</dbReference>
<comment type="similarity">
    <text evidence="1">Belongs to the YciI family.</text>
</comment>
<dbReference type="RefSeq" id="WP_317833524.1">
    <property type="nucleotide sequence ID" value="NZ_CP136920.1"/>
</dbReference>
<dbReference type="InterPro" id="IPR005545">
    <property type="entry name" value="YCII"/>
</dbReference>
<evidence type="ECO:0000259" key="2">
    <source>
        <dbReference type="Pfam" id="PF03795"/>
    </source>
</evidence>
<protein>
    <submittedName>
        <fullName evidence="3">YciI family protein</fullName>
    </submittedName>
</protein>
<name>A0AAQ3LC29_9BACT</name>
<dbReference type="PANTHER" id="PTHR35174">
    <property type="entry name" value="BLL7171 PROTEIN-RELATED"/>
    <property type="match status" value="1"/>
</dbReference>
<proteinExistence type="inferred from homology"/>
<dbReference type="Proteomes" id="UP001304300">
    <property type="component" value="Chromosome"/>
</dbReference>
<dbReference type="InterPro" id="IPR011008">
    <property type="entry name" value="Dimeric_a/b-barrel"/>
</dbReference>
<evidence type="ECO:0000256" key="1">
    <source>
        <dbReference type="ARBA" id="ARBA00007689"/>
    </source>
</evidence>
<feature type="domain" description="YCII-related" evidence="2">
    <location>
        <begin position="28"/>
        <end position="108"/>
    </location>
</feature>
<organism evidence="3 4">
    <name type="scientific">Rubellicoccus peritrichatus</name>
    <dbReference type="NCBI Taxonomy" id="3080537"/>
    <lineage>
        <taxon>Bacteria</taxon>
        <taxon>Pseudomonadati</taxon>
        <taxon>Verrucomicrobiota</taxon>
        <taxon>Opitutia</taxon>
        <taxon>Puniceicoccales</taxon>
        <taxon>Cerasicoccaceae</taxon>
        <taxon>Rubellicoccus</taxon>
    </lineage>
</organism>
<accession>A0AAQ3LC29</accession>
<dbReference type="Gene3D" id="3.30.70.1060">
    <property type="entry name" value="Dimeric alpha+beta barrel"/>
    <property type="match status" value="1"/>
</dbReference>
<dbReference type="Pfam" id="PF03795">
    <property type="entry name" value="YCII"/>
    <property type="match status" value="1"/>
</dbReference>
<gene>
    <name evidence="3" type="ORF">RZN69_21095</name>
</gene>